<reference evidence="1" key="1">
    <citation type="journal article" date="2014" name="Front. Microbiol.">
        <title>High frequency of phylogenetically diverse reductive dehalogenase-homologous genes in deep subseafloor sedimentary metagenomes.</title>
        <authorList>
            <person name="Kawai M."/>
            <person name="Futagami T."/>
            <person name="Toyoda A."/>
            <person name="Takaki Y."/>
            <person name="Nishi S."/>
            <person name="Hori S."/>
            <person name="Arai W."/>
            <person name="Tsubouchi T."/>
            <person name="Morono Y."/>
            <person name="Uchiyama I."/>
            <person name="Ito T."/>
            <person name="Fujiyama A."/>
            <person name="Inagaki F."/>
            <person name="Takami H."/>
        </authorList>
    </citation>
    <scope>NUCLEOTIDE SEQUENCE</scope>
    <source>
        <strain evidence="1">Expedition CK06-06</strain>
    </source>
</reference>
<name>X1KF26_9ZZZZ</name>
<evidence type="ECO:0000313" key="1">
    <source>
        <dbReference type="EMBL" id="GAI05642.1"/>
    </source>
</evidence>
<accession>X1KF26</accession>
<gene>
    <name evidence="1" type="ORF">S06H3_14836</name>
</gene>
<organism evidence="1">
    <name type="scientific">marine sediment metagenome</name>
    <dbReference type="NCBI Taxonomy" id="412755"/>
    <lineage>
        <taxon>unclassified sequences</taxon>
        <taxon>metagenomes</taxon>
        <taxon>ecological metagenomes</taxon>
    </lineage>
</organism>
<proteinExistence type="predicted"/>
<protein>
    <recommendedName>
        <fullName evidence="2">JAB domain-containing protein</fullName>
    </recommendedName>
</protein>
<sequence length="226" mass="25432">MKAVGYLFHRPEGLDGEHGIYYNYVLASNGLFIEAENKLIAARIPIAGCDVRGLAPLKTKFILTYGSIPQRFFDLSLNMFLADTTHEHYVAVVGDAGYHFYIPVQEKEGGKVIYEFGDRVVLDLHSHAHMRAFFSPIDNEDDKGLKVYGVVGNLGGTPVVKLRLGVYGYYLPLSWRDVFDGCLVGAAENEEKEVIGEDELQSIAGDSARGLPHHSSWLWRHWKFRR</sequence>
<dbReference type="EMBL" id="BARV01007272">
    <property type="protein sequence ID" value="GAI05642.1"/>
    <property type="molecule type" value="Genomic_DNA"/>
</dbReference>
<evidence type="ECO:0008006" key="2">
    <source>
        <dbReference type="Google" id="ProtNLM"/>
    </source>
</evidence>
<comment type="caution">
    <text evidence="1">The sequence shown here is derived from an EMBL/GenBank/DDBJ whole genome shotgun (WGS) entry which is preliminary data.</text>
</comment>
<dbReference type="AlphaFoldDB" id="X1KF26"/>